<comment type="caution">
    <text evidence="2">The sequence shown here is derived from an EMBL/GenBank/DDBJ whole genome shotgun (WGS) entry which is preliminary data.</text>
</comment>
<protein>
    <recommendedName>
        <fullName evidence="1">Aminoglycoside phosphotransferase domain-containing protein</fullName>
    </recommendedName>
</protein>
<keyword evidence="3" id="KW-1185">Reference proteome</keyword>
<dbReference type="Pfam" id="PF01636">
    <property type="entry name" value="APH"/>
    <property type="match status" value="1"/>
</dbReference>
<sequence>MYWHQITTHLSAECPIVFTYGDITPHDIIARDGKIVALLDWEFSGWYREHWEYIFALRGLDNIDWENLGLQVLSLFAKRYDLEYILTNFILSIP</sequence>
<dbReference type="SUPFAM" id="SSF56112">
    <property type="entry name" value="Protein kinase-like (PK-like)"/>
    <property type="match status" value="1"/>
</dbReference>
<accession>A0AAN7UWD6</accession>
<dbReference type="InterPro" id="IPR002575">
    <property type="entry name" value="Aminoglycoside_PTrfase"/>
</dbReference>
<proteinExistence type="predicted"/>
<reference evidence="2 3" key="1">
    <citation type="submission" date="2023-10" db="EMBL/GenBank/DDBJ databases">
        <title>Draft genome sequence of Xylaria bambusicola isolate GMP-LS, the root and basal stem rot pathogen of sugarcane in Indonesia.</title>
        <authorList>
            <person name="Selvaraj P."/>
            <person name="Muralishankar V."/>
            <person name="Muruganantham S."/>
            <person name="Sp S."/>
            <person name="Haryani S."/>
            <person name="Lau K.J.X."/>
            <person name="Naqvi N.I."/>
        </authorList>
    </citation>
    <scope>NUCLEOTIDE SEQUENCE [LARGE SCALE GENOMIC DNA]</scope>
    <source>
        <strain evidence="2">GMP-LS</strain>
    </source>
</reference>
<dbReference type="EMBL" id="JAWHQM010000074">
    <property type="protein sequence ID" value="KAK5636658.1"/>
    <property type="molecule type" value="Genomic_DNA"/>
</dbReference>
<organism evidence="2 3">
    <name type="scientific">Xylaria bambusicola</name>
    <dbReference type="NCBI Taxonomy" id="326684"/>
    <lineage>
        <taxon>Eukaryota</taxon>
        <taxon>Fungi</taxon>
        <taxon>Dikarya</taxon>
        <taxon>Ascomycota</taxon>
        <taxon>Pezizomycotina</taxon>
        <taxon>Sordariomycetes</taxon>
        <taxon>Xylariomycetidae</taxon>
        <taxon>Xylariales</taxon>
        <taxon>Xylariaceae</taxon>
        <taxon>Xylaria</taxon>
    </lineage>
</organism>
<dbReference type="Gene3D" id="3.90.1200.10">
    <property type="match status" value="1"/>
</dbReference>
<evidence type="ECO:0000313" key="2">
    <source>
        <dbReference type="EMBL" id="KAK5636658.1"/>
    </source>
</evidence>
<evidence type="ECO:0000313" key="3">
    <source>
        <dbReference type="Proteomes" id="UP001305414"/>
    </source>
</evidence>
<dbReference type="InterPro" id="IPR011009">
    <property type="entry name" value="Kinase-like_dom_sf"/>
</dbReference>
<name>A0AAN7UWD6_9PEZI</name>
<gene>
    <name evidence="2" type="ORF">RRF57_012370</name>
</gene>
<dbReference type="Proteomes" id="UP001305414">
    <property type="component" value="Unassembled WGS sequence"/>
</dbReference>
<feature type="domain" description="Aminoglycoside phosphotransferase" evidence="1">
    <location>
        <begin position="8"/>
        <end position="70"/>
    </location>
</feature>
<dbReference type="AlphaFoldDB" id="A0AAN7UWD6"/>
<evidence type="ECO:0000259" key="1">
    <source>
        <dbReference type="Pfam" id="PF01636"/>
    </source>
</evidence>